<gene>
    <name evidence="1" type="ORF">MC7420_6985</name>
</gene>
<dbReference type="AlphaFoldDB" id="B4VHJ4"/>
<name>B4VHJ4_9CYAN</name>
<keyword evidence="2" id="KW-1185">Reference proteome</keyword>
<dbReference type="HOGENOM" id="CLU_3342455_0_0_3"/>
<proteinExistence type="predicted"/>
<dbReference type="EMBL" id="DS989841">
    <property type="protein sequence ID" value="EDX78332.1"/>
    <property type="molecule type" value="Genomic_DNA"/>
</dbReference>
<accession>B4VHJ4</accession>
<dbReference type="Proteomes" id="UP000003835">
    <property type="component" value="Unassembled WGS sequence"/>
</dbReference>
<evidence type="ECO:0000313" key="2">
    <source>
        <dbReference type="Proteomes" id="UP000003835"/>
    </source>
</evidence>
<protein>
    <submittedName>
        <fullName evidence="1">Uncharacterized protein</fullName>
    </submittedName>
</protein>
<evidence type="ECO:0000313" key="1">
    <source>
        <dbReference type="EMBL" id="EDX78332.1"/>
    </source>
</evidence>
<sequence length="37" mass="4029">MGTIKVNGGDCHLSFVICHSSYSLSRVETRHGASLHK</sequence>
<organism evidence="1 2">
    <name type="scientific">Coleofasciculus chthonoplastes PCC 7420</name>
    <dbReference type="NCBI Taxonomy" id="118168"/>
    <lineage>
        <taxon>Bacteria</taxon>
        <taxon>Bacillati</taxon>
        <taxon>Cyanobacteriota</taxon>
        <taxon>Cyanophyceae</taxon>
        <taxon>Coleofasciculales</taxon>
        <taxon>Coleofasciculaceae</taxon>
        <taxon>Coleofasciculus</taxon>
    </lineage>
</organism>
<reference evidence="1 2" key="1">
    <citation type="submission" date="2008-07" db="EMBL/GenBank/DDBJ databases">
        <authorList>
            <person name="Tandeau de Marsac N."/>
            <person name="Ferriera S."/>
            <person name="Johnson J."/>
            <person name="Kravitz S."/>
            <person name="Beeson K."/>
            <person name="Sutton G."/>
            <person name="Rogers Y.-H."/>
            <person name="Friedman R."/>
            <person name="Frazier M."/>
            <person name="Venter J.C."/>
        </authorList>
    </citation>
    <scope>NUCLEOTIDE SEQUENCE [LARGE SCALE GENOMIC DNA]</scope>
    <source>
        <strain evidence="1 2">PCC 7420</strain>
    </source>
</reference>